<reference evidence="11" key="1">
    <citation type="submission" date="2023-03" db="EMBL/GenBank/DDBJ databases">
        <title>Chromosome-scale reference genome and RAD-based genetic map of yellow starthistle (Centaurea solstitialis) reveal putative structural variation and QTLs associated with invader traits.</title>
        <authorList>
            <person name="Reatini B."/>
            <person name="Cang F.A."/>
            <person name="Jiang Q."/>
            <person name="Mckibben M.T.W."/>
            <person name="Barker M.S."/>
            <person name="Rieseberg L.H."/>
            <person name="Dlugosch K.M."/>
        </authorList>
    </citation>
    <scope>NUCLEOTIDE SEQUENCE</scope>
    <source>
        <strain evidence="11">CAN-66</strain>
        <tissue evidence="11">Leaf</tissue>
    </source>
</reference>
<dbReference type="SUPFAM" id="SSF52058">
    <property type="entry name" value="L domain-like"/>
    <property type="match status" value="1"/>
</dbReference>
<dbReference type="InterPro" id="IPR000719">
    <property type="entry name" value="Prot_kinase_dom"/>
</dbReference>
<evidence type="ECO:0000256" key="2">
    <source>
        <dbReference type="ARBA" id="ARBA00009592"/>
    </source>
</evidence>
<organism evidence="11 12">
    <name type="scientific">Centaurea solstitialis</name>
    <name type="common">yellow star-thistle</name>
    <dbReference type="NCBI Taxonomy" id="347529"/>
    <lineage>
        <taxon>Eukaryota</taxon>
        <taxon>Viridiplantae</taxon>
        <taxon>Streptophyta</taxon>
        <taxon>Embryophyta</taxon>
        <taxon>Tracheophyta</taxon>
        <taxon>Spermatophyta</taxon>
        <taxon>Magnoliopsida</taxon>
        <taxon>eudicotyledons</taxon>
        <taxon>Gunneridae</taxon>
        <taxon>Pentapetalae</taxon>
        <taxon>asterids</taxon>
        <taxon>campanulids</taxon>
        <taxon>Asterales</taxon>
        <taxon>Asteraceae</taxon>
        <taxon>Carduoideae</taxon>
        <taxon>Cardueae</taxon>
        <taxon>Centaureinae</taxon>
        <taxon>Centaurea</taxon>
    </lineage>
</organism>
<feature type="transmembrane region" description="Helical" evidence="9">
    <location>
        <begin position="177"/>
        <end position="200"/>
    </location>
</feature>
<gene>
    <name evidence="11" type="ORF">OSB04_013690</name>
</gene>
<dbReference type="PANTHER" id="PTHR48007:SF4">
    <property type="entry name" value="LEUCINE-RICH REPEAT RECEPTOR-LIKE PROTEIN KINASE PXC1"/>
    <property type="match status" value="1"/>
</dbReference>
<comment type="caution">
    <text evidence="11">The sequence shown here is derived from an EMBL/GenBank/DDBJ whole genome shotgun (WGS) entry which is preliminary data.</text>
</comment>
<keyword evidence="7 9" id="KW-0472">Membrane</keyword>
<accession>A0AA38TPD3</accession>
<feature type="domain" description="Protein kinase" evidence="10">
    <location>
        <begin position="197"/>
        <end position="500"/>
    </location>
</feature>
<dbReference type="Gene3D" id="3.80.10.10">
    <property type="entry name" value="Ribonuclease Inhibitor"/>
    <property type="match status" value="1"/>
</dbReference>
<keyword evidence="6 9" id="KW-1133">Transmembrane helix</keyword>
<evidence type="ECO:0000313" key="11">
    <source>
        <dbReference type="EMBL" id="KAJ9559076.1"/>
    </source>
</evidence>
<comment type="similarity">
    <text evidence="2">Belongs to the RLP family.</text>
</comment>
<sequence length="507" mass="55836">MGKLQMLSLARNGFSGELPESFGSNKLENLDLSENEFSGGIPPSFGKFPELMELKLNGNKLSGKIPNELSSCKKLVTIDVSYNRLAGGIPTTLSRLPVLGNLDLSMNQLSGEIPETLGNVESLVQVNLSHNHFHGRLPSTGVFFAINSTELAGNSLCGGASAARLPPCKEIIKPSNWWFWSTALAAFTFAIMSIVVFLYVNRRNHGVHEVIKKVETELDGGGEWELLFFDRKASELIAIDEILESLKEHKSVVSTKKMRFFVKEFRDINLGNDPIVGLNEIGKIRHRNIVKLVAVCKSEKGRLILVHEYVEGRKLSEVVGELSWERRGKIAVGIAKALRYLHGCCSPVVVLVGNGSSENVVVVDGKDEVCLNLSPPGMIFASGAKSLVSSAYVAPETKETKEITKSSDIHWFGLILIELLTGKTMVDVEIGLHENLIEWARYCYSDCHLEAWVDPLLKEQTQKNPSQIVEIMNLALQCTARDPIARPCAGDVVKSLESIMRSTSLCF</sequence>
<evidence type="ECO:0000256" key="8">
    <source>
        <dbReference type="ARBA" id="ARBA00023180"/>
    </source>
</evidence>
<dbReference type="GO" id="GO:0004672">
    <property type="term" value="F:protein kinase activity"/>
    <property type="evidence" value="ECO:0007669"/>
    <property type="project" value="InterPro"/>
</dbReference>
<dbReference type="PROSITE" id="PS50011">
    <property type="entry name" value="PROTEIN_KINASE_DOM"/>
    <property type="match status" value="1"/>
</dbReference>
<evidence type="ECO:0000256" key="1">
    <source>
        <dbReference type="ARBA" id="ARBA00004167"/>
    </source>
</evidence>
<dbReference type="InterPro" id="IPR001245">
    <property type="entry name" value="Ser-Thr/Tyr_kinase_cat_dom"/>
</dbReference>
<dbReference type="GO" id="GO:0016020">
    <property type="term" value="C:membrane"/>
    <property type="evidence" value="ECO:0007669"/>
    <property type="project" value="UniProtKB-SubCell"/>
</dbReference>
<dbReference type="Proteomes" id="UP001172457">
    <property type="component" value="Chromosome 3"/>
</dbReference>
<dbReference type="EMBL" id="JARYMX010000003">
    <property type="protein sequence ID" value="KAJ9559076.1"/>
    <property type="molecule type" value="Genomic_DNA"/>
</dbReference>
<dbReference type="PANTHER" id="PTHR48007">
    <property type="entry name" value="LEUCINE-RICH REPEAT RECEPTOR-LIKE PROTEIN KINASE PXC1"/>
    <property type="match status" value="1"/>
</dbReference>
<dbReference type="InterPro" id="IPR011009">
    <property type="entry name" value="Kinase-like_dom_sf"/>
</dbReference>
<dbReference type="Pfam" id="PF07714">
    <property type="entry name" value="PK_Tyr_Ser-Thr"/>
    <property type="match status" value="1"/>
</dbReference>
<dbReference type="InterPro" id="IPR001611">
    <property type="entry name" value="Leu-rich_rpt"/>
</dbReference>
<name>A0AA38TPD3_9ASTR</name>
<dbReference type="AlphaFoldDB" id="A0AA38TPD3"/>
<keyword evidence="5" id="KW-0677">Repeat</keyword>
<dbReference type="Pfam" id="PF13855">
    <property type="entry name" value="LRR_8"/>
    <property type="match status" value="1"/>
</dbReference>
<dbReference type="GO" id="GO:0005524">
    <property type="term" value="F:ATP binding"/>
    <property type="evidence" value="ECO:0007669"/>
    <property type="project" value="InterPro"/>
</dbReference>
<evidence type="ECO:0000259" key="10">
    <source>
        <dbReference type="PROSITE" id="PS50011"/>
    </source>
</evidence>
<evidence type="ECO:0000256" key="3">
    <source>
        <dbReference type="ARBA" id="ARBA00022614"/>
    </source>
</evidence>
<keyword evidence="4 9" id="KW-0812">Transmembrane</keyword>
<keyword evidence="3" id="KW-0433">Leucine-rich repeat</keyword>
<proteinExistence type="inferred from homology"/>
<dbReference type="InterPro" id="IPR046959">
    <property type="entry name" value="PRK1-6/SRF4-like"/>
</dbReference>
<dbReference type="InterPro" id="IPR032675">
    <property type="entry name" value="LRR_dom_sf"/>
</dbReference>
<evidence type="ECO:0000256" key="4">
    <source>
        <dbReference type="ARBA" id="ARBA00022692"/>
    </source>
</evidence>
<evidence type="ECO:0000256" key="5">
    <source>
        <dbReference type="ARBA" id="ARBA00022737"/>
    </source>
</evidence>
<dbReference type="SUPFAM" id="SSF56112">
    <property type="entry name" value="Protein kinase-like (PK-like)"/>
    <property type="match status" value="1"/>
</dbReference>
<keyword evidence="12" id="KW-1185">Reference proteome</keyword>
<evidence type="ECO:0000313" key="12">
    <source>
        <dbReference type="Proteomes" id="UP001172457"/>
    </source>
</evidence>
<evidence type="ECO:0000256" key="7">
    <source>
        <dbReference type="ARBA" id="ARBA00023136"/>
    </source>
</evidence>
<evidence type="ECO:0000256" key="9">
    <source>
        <dbReference type="SAM" id="Phobius"/>
    </source>
</evidence>
<dbReference type="Pfam" id="PF00560">
    <property type="entry name" value="LRR_1"/>
    <property type="match status" value="2"/>
</dbReference>
<keyword evidence="8" id="KW-0325">Glycoprotein</keyword>
<evidence type="ECO:0000256" key="6">
    <source>
        <dbReference type="ARBA" id="ARBA00022989"/>
    </source>
</evidence>
<comment type="subcellular location">
    <subcellularLocation>
        <location evidence="1">Membrane</location>
        <topology evidence="1">Single-pass membrane protein</topology>
    </subcellularLocation>
</comment>
<dbReference type="FunFam" id="3.80.10.10:FF:000111">
    <property type="entry name" value="LRR receptor-like serine/threonine-protein kinase ERECTA"/>
    <property type="match status" value="1"/>
</dbReference>
<dbReference type="Gene3D" id="1.10.510.10">
    <property type="entry name" value="Transferase(Phosphotransferase) domain 1"/>
    <property type="match status" value="1"/>
</dbReference>
<protein>
    <recommendedName>
        <fullName evidence="10">Protein kinase domain-containing protein</fullName>
    </recommendedName>
</protein>